<name>A0A3L6FV13_MAIZE</name>
<comment type="subcellular location">
    <subcellularLocation>
        <location evidence="1">Membrane</location>
    </subcellularLocation>
</comment>
<dbReference type="EMBL" id="NCVQ01000003">
    <property type="protein sequence ID" value="PWZ37100.1"/>
    <property type="molecule type" value="Genomic_DNA"/>
</dbReference>
<dbReference type="InterPro" id="IPR036259">
    <property type="entry name" value="MFS_trans_sf"/>
</dbReference>
<dbReference type="InterPro" id="IPR005828">
    <property type="entry name" value="MFS_sugar_transport-like"/>
</dbReference>
<evidence type="ECO:0000256" key="7">
    <source>
        <dbReference type="SAM" id="MobiDB-lite"/>
    </source>
</evidence>
<evidence type="ECO:0000313" key="9">
    <source>
        <dbReference type="EMBL" id="PWZ37100.1"/>
    </source>
</evidence>
<dbReference type="SUPFAM" id="SSF103473">
    <property type="entry name" value="MFS general substrate transporter"/>
    <property type="match status" value="1"/>
</dbReference>
<proteinExistence type="inferred from homology"/>
<dbReference type="Pfam" id="PF00083">
    <property type="entry name" value="Sugar_tr"/>
    <property type="match status" value="1"/>
</dbReference>
<dbReference type="Proteomes" id="UP000251960">
    <property type="component" value="Chromosome 2"/>
</dbReference>
<feature type="region of interest" description="Disordered" evidence="7">
    <location>
        <begin position="409"/>
        <end position="432"/>
    </location>
</feature>
<dbReference type="GO" id="GO:0015144">
    <property type="term" value="F:carbohydrate transmembrane transporter activity"/>
    <property type="evidence" value="ECO:0007669"/>
    <property type="project" value="InterPro"/>
</dbReference>
<keyword evidence="6 8" id="KW-0472">Membrane</keyword>
<feature type="transmembrane region" description="Helical" evidence="8">
    <location>
        <begin position="62"/>
        <end position="93"/>
    </location>
</feature>
<evidence type="ECO:0000256" key="8">
    <source>
        <dbReference type="SAM" id="Phobius"/>
    </source>
</evidence>
<accession>A0A3L6FV13</accession>
<dbReference type="InterPro" id="IPR045262">
    <property type="entry name" value="STP/PLT_plant"/>
</dbReference>
<keyword evidence="4 8" id="KW-0812">Transmembrane</keyword>
<dbReference type="GO" id="GO:0016020">
    <property type="term" value="C:membrane"/>
    <property type="evidence" value="ECO:0007669"/>
    <property type="project" value="UniProtKB-SubCell"/>
</dbReference>
<comment type="caution">
    <text evidence="9">The sequence shown here is derived from an EMBL/GenBank/DDBJ whole genome shotgun (WGS) entry which is preliminary data.</text>
</comment>
<evidence type="ECO:0000256" key="1">
    <source>
        <dbReference type="ARBA" id="ARBA00004370"/>
    </source>
</evidence>
<dbReference type="PANTHER" id="PTHR23500">
    <property type="entry name" value="SOLUTE CARRIER FAMILY 2, FACILITATED GLUCOSE TRANSPORTER"/>
    <property type="match status" value="1"/>
</dbReference>
<evidence type="ECO:0000256" key="4">
    <source>
        <dbReference type="ARBA" id="ARBA00022692"/>
    </source>
</evidence>
<evidence type="ECO:0000313" key="10">
    <source>
        <dbReference type="Proteomes" id="UP000251960"/>
    </source>
</evidence>
<evidence type="ECO:0000256" key="6">
    <source>
        <dbReference type="ARBA" id="ARBA00023136"/>
    </source>
</evidence>
<keyword evidence="3" id="KW-0813">Transport</keyword>
<keyword evidence="9" id="KW-0762">Sugar transport</keyword>
<sequence>MEPFMRRFFPRALERMASAKGNEYCIYDSQTLTAFTSSLYVAGLVGSLVASRVTKATGRRAIMLMGGALFLAGGAVTGAAVNIAMLIVGRILLGFGVGFTSQVGEGLKLSKVLKAQSDVELSQLRKEVSELRKDTAKNTKTLTTLSKDFLECKNMVKGLTEQKDVIQSVLEAKYKRISAEAIKKQEENNSEIFGLLHQLVEGNKKNHDIFDELAEEKKKTTQLLISMAAMQSTVDSLYDIFSCCKQHMYDTLSLVRARPKQMIFKDADTSKALRWMDGEVKGFSPVLDSSGDYYALANARGIACILEKADCSHLKMMTLGLKHFGEQHPNPFKHKDVQQRGNEAVSLHCRTYQYQAKHNQASNLLAVSFRGMYPYLKDTVAVAGVAEVLEAEVALAFRELVSEGLLKLGAAGSHDHPPVPPPRGGTGEVPEP</sequence>
<dbReference type="Gene3D" id="1.20.1250.20">
    <property type="entry name" value="MFS general substrate transporter like domains"/>
    <property type="match status" value="1"/>
</dbReference>
<comment type="similarity">
    <text evidence="2">Belongs to the major facilitator superfamily. Sugar transporter (TC 2.A.1.1) family.</text>
</comment>
<keyword evidence="5 8" id="KW-1133">Transmembrane helix</keyword>
<dbReference type="AlphaFoldDB" id="A0A3L6FV13"/>
<evidence type="ECO:0000256" key="2">
    <source>
        <dbReference type="ARBA" id="ARBA00010992"/>
    </source>
</evidence>
<evidence type="ECO:0000256" key="3">
    <source>
        <dbReference type="ARBA" id="ARBA00022448"/>
    </source>
</evidence>
<gene>
    <name evidence="9" type="primary">STP5_1</name>
    <name evidence="9" type="ORF">Zm00014a_013360</name>
</gene>
<feature type="transmembrane region" description="Helical" evidence="8">
    <location>
        <begin position="32"/>
        <end position="50"/>
    </location>
</feature>
<dbReference type="ExpressionAtlas" id="A0A3L6FV13">
    <property type="expression patterns" value="baseline and differential"/>
</dbReference>
<evidence type="ECO:0000256" key="5">
    <source>
        <dbReference type="ARBA" id="ARBA00022989"/>
    </source>
</evidence>
<protein>
    <submittedName>
        <fullName evidence="9">Sugar transport protein 5</fullName>
    </submittedName>
</protein>
<reference evidence="9 10" key="1">
    <citation type="journal article" date="2018" name="Nat. Genet.">
        <title>Extensive intraspecific gene order and gene structural variations between Mo17 and other maize genomes.</title>
        <authorList>
            <person name="Sun S."/>
            <person name="Zhou Y."/>
            <person name="Chen J."/>
            <person name="Shi J."/>
            <person name="Zhao H."/>
            <person name="Zhao H."/>
            <person name="Song W."/>
            <person name="Zhang M."/>
            <person name="Cui Y."/>
            <person name="Dong X."/>
            <person name="Liu H."/>
            <person name="Ma X."/>
            <person name="Jiao Y."/>
            <person name="Wang B."/>
            <person name="Wei X."/>
            <person name="Stein J.C."/>
            <person name="Glaubitz J.C."/>
            <person name="Lu F."/>
            <person name="Yu G."/>
            <person name="Liang C."/>
            <person name="Fengler K."/>
            <person name="Li B."/>
            <person name="Rafalski A."/>
            <person name="Schnable P.S."/>
            <person name="Ware D.H."/>
            <person name="Buckler E.S."/>
            <person name="Lai J."/>
        </authorList>
    </citation>
    <scope>NUCLEOTIDE SEQUENCE [LARGE SCALE GENOMIC DNA]</scope>
    <source>
        <strain evidence="10">cv. Missouri 17</strain>
        <tissue evidence="9">Seedling</tissue>
    </source>
</reference>
<dbReference type="PANTHER" id="PTHR23500:SF73">
    <property type="entry name" value="SUGAR TRANSPORT PROTEIN MST1"/>
    <property type="match status" value="1"/>
</dbReference>
<organism evidence="9 10">
    <name type="scientific">Zea mays</name>
    <name type="common">Maize</name>
    <dbReference type="NCBI Taxonomy" id="4577"/>
    <lineage>
        <taxon>Eukaryota</taxon>
        <taxon>Viridiplantae</taxon>
        <taxon>Streptophyta</taxon>
        <taxon>Embryophyta</taxon>
        <taxon>Tracheophyta</taxon>
        <taxon>Spermatophyta</taxon>
        <taxon>Magnoliopsida</taxon>
        <taxon>Liliopsida</taxon>
        <taxon>Poales</taxon>
        <taxon>Poaceae</taxon>
        <taxon>PACMAD clade</taxon>
        <taxon>Panicoideae</taxon>
        <taxon>Andropogonodae</taxon>
        <taxon>Andropogoneae</taxon>
        <taxon>Tripsacinae</taxon>
        <taxon>Zea</taxon>
    </lineage>
</organism>